<reference evidence="4 5" key="1">
    <citation type="journal article" date="2017" name="ISME J.">
        <title>Energy and carbon metabolisms in a deep terrestrial subsurface fluid microbial community.</title>
        <authorList>
            <person name="Momper L."/>
            <person name="Jungbluth S.P."/>
            <person name="Lee M.D."/>
            <person name="Amend J.P."/>
        </authorList>
    </citation>
    <scope>NUCLEOTIDE SEQUENCE [LARGE SCALE GENOMIC DNA]</scope>
    <source>
        <strain evidence="4">SURF_5</strain>
    </source>
</reference>
<dbReference type="Pfam" id="PF01609">
    <property type="entry name" value="DDE_Tnp_1"/>
    <property type="match status" value="1"/>
</dbReference>
<proteinExistence type="predicted"/>
<name>A0A3A4NU62_ABYX5</name>
<organism evidence="4 5">
    <name type="scientific">Abyssobacteria bacterium (strain SURF_5)</name>
    <dbReference type="NCBI Taxonomy" id="2093360"/>
    <lineage>
        <taxon>Bacteria</taxon>
        <taxon>Pseudomonadati</taxon>
        <taxon>Candidatus Hydrogenedentota</taxon>
        <taxon>Candidatus Abyssobacteria</taxon>
    </lineage>
</organism>
<feature type="transmembrane region" description="Helical" evidence="2">
    <location>
        <begin position="421"/>
        <end position="441"/>
    </location>
</feature>
<evidence type="ECO:0000259" key="3">
    <source>
        <dbReference type="Pfam" id="PF01609"/>
    </source>
</evidence>
<feature type="region of interest" description="Disordered" evidence="1">
    <location>
        <begin position="161"/>
        <end position="189"/>
    </location>
</feature>
<dbReference type="AlphaFoldDB" id="A0A3A4NU62"/>
<dbReference type="Proteomes" id="UP000265882">
    <property type="component" value="Unassembled WGS sequence"/>
</dbReference>
<dbReference type="EMBL" id="QZKU01000056">
    <property type="protein sequence ID" value="RJP22562.1"/>
    <property type="molecule type" value="Genomic_DNA"/>
</dbReference>
<dbReference type="GO" id="GO:0004803">
    <property type="term" value="F:transposase activity"/>
    <property type="evidence" value="ECO:0007669"/>
    <property type="project" value="InterPro"/>
</dbReference>
<dbReference type="GO" id="GO:0003677">
    <property type="term" value="F:DNA binding"/>
    <property type="evidence" value="ECO:0007669"/>
    <property type="project" value="InterPro"/>
</dbReference>
<sequence length="469" mass="52088">MCCCVYFLTKGEPPMYVHLNAPLFPWEALEDSPSIATLRQLLAAIPDGQLLESLRQWRGQGRNDYPVHVLWGVLALTIALRHQGIEPCLAELSRNKDLRGLIGIESESGIPKPWNMSRFLEVLGSEPHRTLAGNVFNAMVKPLGIAVEDLGRNSAGDATALNARHTESPEGRRKDAAEGLPQASGGRKEYEDEAGQVVRVLEWFGYKLHLIVDVKHEVALGYAVTDTKAGDGETLPAVLKQAQANLPAGRMRTLAYDKAADGESVHRVLHREKVKPVIQNRSLWKGESERSLPGREGEVTNMVHDEAGTLYCYDMESDPCVRHKMAYIGHEPNRGTLKYRCPARHEGWLCPSDRPCNEDKKYGKTVRIKQELDLRRFPPIPRSTKQFERLYKGRTAVERVNARLKLFWGADDGNITGARRFHAFVGAVMIVHLAFATLLAATPRCTRTFGQDADGTCAKGIAGRTKALG</sequence>
<feature type="domain" description="Transposase IS4-like" evidence="3">
    <location>
        <begin position="196"/>
        <end position="432"/>
    </location>
</feature>
<evidence type="ECO:0000256" key="2">
    <source>
        <dbReference type="SAM" id="Phobius"/>
    </source>
</evidence>
<comment type="caution">
    <text evidence="4">The sequence shown here is derived from an EMBL/GenBank/DDBJ whole genome shotgun (WGS) entry which is preliminary data.</text>
</comment>
<accession>A0A3A4NU62</accession>
<protein>
    <recommendedName>
        <fullName evidence="3">Transposase IS4-like domain-containing protein</fullName>
    </recommendedName>
</protein>
<evidence type="ECO:0000313" key="4">
    <source>
        <dbReference type="EMBL" id="RJP22562.1"/>
    </source>
</evidence>
<feature type="compositionally biased region" description="Basic and acidic residues" evidence="1">
    <location>
        <begin position="164"/>
        <end position="177"/>
    </location>
</feature>
<keyword evidence="2" id="KW-0472">Membrane</keyword>
<evidence type="ECO:0000313" key="5">
    <source>
        <dbReference type="Proteomes" id="UP000265882"/>
    </source>
</evidence>
<evidence type="ECO:0000256" key="1">
    <source>
        <dbReference type="SAM" id="MobiDB-lite"/>
    </source>
</evidence>
<gene>
    <name evidence="4" type="ORF">C4520_08115</name>
</gene>
<keyword evidence="2" id="KW-1133">Transmembrane helix</keyword>
<dbReference type="InterPro" id="IPR002559">
    <property type="entry name" value="Transposase_11"/>
</dbReference>
<keyword evidence="2" id="KW-0812">Transmembrane</keyword>
<dbReference type="GO" id="GO:0006313">
    <property type="term" value="P:DNA transposition"/>
    <property type="evidence" value="ECO:0007669"/>
    <property type="project" value="InterPro"/>
</dbReference>